<reference evidence="9 10" key="1">
    <citation type="journal article" date="2019" name="Int. J. Syst. Evol. Microbiol.">
        <title>Capsulimonas corticalis gen. nov., sp. nov., an aerobic capsulated bacterium, of a novel bacterial order, Capsulimonadales ord. nov., of the class Armatimonadia of the phylum Armatimonadetes.</title>
        <authorList>
            <person name="Li J."/>
            <person name="Kudo C."/>
            <person name="Tonouchi A."/>
        </authorList>
    </citation>
    <scope>NUCLEOTIDE SEQUENCE [LARGE SCALE GENOMIC DNA]</scope>
    <source>
        <strain evidence="9 10">AX-7</strain>
    </source>
</reference>
<dbReference type="GO" id="GO:0007165">
    <property type="term" value="P:signal transduction"/>
    <property type="evidence" value="ECO:0007669"/>
    <property type="project" value="UniProtKB-KW"/>
</dbReference>
<dbReference type="SMART" id="SM00283">
    <property type="entry name" value="MA"/>
    <property type="match status" value="1"/>
</dbReference>
<comment type="similarity">
    <text evidence="8">Belongs to the methyl-accepting chemotaxis (MCP) protein family.</text>
</comment>
<dbReference type="CDD" id="cd11386">
    <property type="entry name" value="MCP_signal"/>
    <property type="match status" value="1"/>
</dbReference>
<dbReference type="SUPFAM" id="SSF58104">
    <property type="entry name" value="Methyl-accepting chemotaxis protein (MCP) signaling domain"/>
    <property type="match status" value="1"/>
</dbReference>
<evidence type="ECO:0000256" key="7">
    <source>
        <dbReference type="ARBA" id="ARBA00023224"/>
    </source>
</evidence>
<accession>A0A402CP10</accession>
<evidence type="ECO:0000256" key="1">
    <source>
        <dbReference type="ARBA" id="ARBA00004651"/>
    </source>
</evidence>
<dbReference type="OrthoDB" id="9760371at2"/>
<dbReference type="CDD" id="cd06225">
    <property type="entry name" value="HAMP"/>
    <property type="match status" value="1"/>
</dbReference>
<dbReference type="AlphaFoldDB" id="A0A402CP10"/>
<evidence type="ECO:0000313" key="9">
    <source>
        <dbReference type="EMBL" id="BDI33207.1"/>
    </source>
</evidence>
<dbReference type="PROSITE" id="PS50885">
    <property type="entry name" value="HAMP"/>
    <property type="match status" value="1"/>
</dbReference>
<keyword evidence="4" id="KW-0812">Transmembrane</keyword>
<dbReference type="GO" id="GO:0006935">
    <property type="term" value="P:chemotaxis"/>
    <property type="evidence" value="ECO:0007669"/>
    <property type="project" value="UniProtKB-KW"/>
</dbReference>
<dbReference type="Pfam" id="PF00015">
    <property type="entry name" value="MCPsignal"/>
    <property type="match status" value="1"/>
</dbReference>
<dbReference type="CDD" id="cd12912">
    <property type="entry name" value="PDC2_MCP_like"/>
    <property type="match status" value="1"/>
</dbReference>
<keyword evidence="2" id="KW-1003">Cell membrane</keyword>
<dbReference type="Gene3D" id="6.10.340.10">
    <property type="match status" value="1"/>
</dbReference>
<evidence type="ECO:0000256" key="5">
    <source>
        <dbReference type="ARBA" id="ARBA00022989"/>
    </source>
</evidence>
<evidence type="ECO:0000256" key="6">
    <source>
        <dbReference type="ARBA" id="ARBA00023136"/>
    </source>
</evidence>
<dbReference type="GO" id="GO:0005886">
    <property type="term" value="C:plasma membrane"/>
    <property type="evidence" value="ECO:0007669"/>
    <property type="project" value="UniProtKB-SubCell"/>
</dbReference>
<dbReference type="FunCoup" id="A0A402CP10">
    <property type="interactions" value="131"/>
</dbReference>
<dbReference type="EMBL" id="AP025739">
    <property type="protein sequence ID" value="BDI33207.1"/>
    <property type="molecule type" value="Genomic_DNA"/>
</dbReference>
<dbReference type="InterPro" id="IPR003660">
    <property type="entry name" value="HAMP_dom"/>
</dbReference>
<evidence type="ECO:0000313" key="10">
    <source>
        <dbReference type="Proteomes" id="UP000287394"/>
    </source>
</evidence>
<evidence type="ECO:0000256" key="8">
    <source>
        <dbReference type="ARBA" id="ARBA00029447"/>
    </source>
</evidence>
<keyword evidence="3" id="KW-0145">Chemotaxis</keyword>
<keyword evidence="10" id="KW-1185">Reference proteome</keyword>
<keyword evidence="7" id="KW-0807">Transducer</keyword>
<evidence type="ECO:0000256" key="3">
    <source>
        <dbReference type="ARBA" id="ARBA00022500"/>
    </source>
</evidence>
<dbReference type="PANTHER" id="PTHR32089:SF112">
    <property type="entry name" value="LYSOZYME-LIKE PROTEIN-RELATED"/>
    <property type="match status" value="1"/>
</dbReference>
<dbReference type="Gene3D" id="3.30.450.20">
    <property type="entry name" value="PAS domain"/>
    <property type="match status" value="1"/>
</dbReference>
<keyword evidence="6" id="KW-0472">Membrane</keyword>
<dbReference type="KEGG" id="ccot:CCAX7_52580"/>
<dbReference type="Pfam" id="PF02743">
    <property type="entry name" value="dCache_1"/>
    <property type="match status" value="1"/>
</dbReference>
<dbReference type="InterPro" id="IPR033479">
    <property type="entry name" value="dCache_1"/>
</dbReference>
<protein>
    <submittedName>
        <fullName evidence="9">Methyl-accepting chemotaxis protein</fullName>
    </submittedName>
</protein>
<evidence type="ECO:0000256" key="2">
    <source>
        <dbReference type="ARBA" id="ARBA00022475"/>
    </source>
</evidence>
<organism evidence="9 10">
    <name type="scientific">Capsulimonas corticalis</name>
    <dbReference type="NCBI Taxonomy" id="2219043"/>
    <lineage>
        <taxon>Bacteria</taxon>
        <taxon>Bacillati</taxon>
        <taxon>Armatimonadota</taxon>
        <taxon>Armatimonadia</taxon>
        <taxon>Capsulimonadales</taxon>
        <taxon>Capsulimonadaceae</taxon>
        <taxon>Capsulimonas</taxon>
    </lineage>
</organism>
<comment type="subcellular location">
    <subcellularLocation>
        <location evidence="1">Cell membrane</location>
        <topology evidence="1">Multi-pass membrane protein</topology>
    </subcellularLocation>
</comment>
<keyword evidence="5" id="KW-1133">Transmembrane helix</keyword>
<sequence length="778" mass="82164">MLTLKTRTVAQKLCLLIGLATCSVSALTAWVSYTASSEALEREVNATLQKQVYSTAQTLDDLMKRAAATPRTIAARQKVSGSRPDPGMQPWLAQVLGDTPAEEAYDCWVAYDYKSPKGVYGLVGTDRDHSPAPLGWNYDFNDPKQYWYVTPKKTGKIFVTEPFYDDGGTNLSLVSVCVPISDSHGKFVGVAGVDQKLDKLREIVSGLHLNGGDGAKPQGDYAFLVSRDGMVIAHPNQDLLAHKGFAGTAANTLLEGKALTASDQGVATVRVHGEARRIYWASSPFTGWRVAFSVPEAAILAPIQTLKMRALITGLIGLALMLALVYAISRSLTGTLVLVSERLEQLRRECVTSLGDAVKALANGDLTRRVTADVQELEISSQDEVGRMAREVNAIIRQTQETVTAFEAAQLALRGLIGEVSLSAAAVARTGQGLAEASDQTAEGARSVSLSMQEVAQAIDHSASASLEIARGSEQQADASTTVSALMDQLGAAITQVHSGGERQQEVTRETSERMREAVTAVERTLNEMDRIQRQVQTTSDGIQRLGGKSMEIGSIVETIEKIAEQTNLLALNAAIEAARAGEQGRGFAVVADEVRKLAERSAIATQEIAALIGDVRQEVDAAVVHMGAAGAGSSDPHSVIGAVAGVHALAQEMSASVHLVLSSIAAIQETSSENAKIVAGMSLSAEKVGHAIMSVAAVSQETAAGAEEMSAAADEISANVQNVTAAVETQAQSIAQVQSSASDLNTMAQQLRELVGAFRLEDEPALAAAAPRARRAA</sequence>
<gene>
    <name evidence="9" type="ORF">CCAX7_52580</name>
</gene>
<dbReference type="RefSeq" id="WP_119319126.1">
    <property type="nucleotide sequence ID" value="NZ_AP025739.1"/>
</dbReference>
<proteinExistence type="inferred from homology"/>
<dbReference type="PROSITE" id="PS50111">
    <property type="entry name" value="CHEMOTAXIS_TRANSDUC_2"/>
    <property type="match status" value="1"/>
</dbReference>
<name>A0A402CP10_9BACT</name>
<dbReference type="CDD" id="cd12913">
    <property type="entry name" value="PDC1_MCP_like"/>
    <property type="match status" value="1"/>
</dbReference>
<dbReference type="PANTHER" id="PTHR32089">
    <property type="entry name" value="METHYL-ACCEPTING CHEMOTAXIS PROTEIN MCPB"/>
    <property type="match status" value="1"/>
</dbReference>
<dbReference type="SMART" id="SM00304">
    <property type="entry name" value="HAMP"/>
    <property type="match status" value="2"/>
</dbReference>
<dbReference type="Gene3D" id="1.10.287.950">
    <property type="entry name" value="Methyl-accepting chemotaxis protein"/>
    <property type="match status" value="1"/>
</dbReference>
<dbReference type="InterPro" id="IPR004089">
    <property type="entry name" value="MCPsignal_dom"/>
</dbReference>
<dbReference type="Proteomes" id="UP000287394">
    <property type="component" value="Chromosome"/>
</dbReference>
<evidence type="ECO:0000256" key="4">
    <source>
        <dbReference type="ARBA" id="ARBA00022692"/>
    </source>
</evidence>